<evidence type="ECO:0000256" key="4">
    <source>
        <dbReference type="ARBA" id="ARBA00023002"/>
    </source>
</evidence>
<dbReference type="PANTHER" id="PTHR30521">
    <property type="entry name" value="DEFERROCHELATASE/PEROXIDASE"/>
    <property type="match status" value="1"/>
</dbReference>
<dbReference type="InterPro" id="IPR011008">
    <property type="entry name" value="Dimeric_a/b-barrel"/>
</dbReference>
<comment type="caution">
    <text evidence="8">The sequence shown here is derived from an EMBL/GenBank/DDBJ whole genome shotgun (WGS) entry which is preliminary data.</text>
</comment>
<dbReference type="SUPFAM" id="SSF54909">
    <property type="entry name" value="Dimeric alpha+beta barrel"/>
    <property type="match status" value="1"/>
</dbReference>
<keyword evidence="4" id="KW-0560">Oxidoreductase</keyword>
<dbReference type="GO" id="GO:0005829">
    <property type="term" value="C:cytosol"/>
    <property type="evidence" value="ECO:0007669"/>
    <property type="project" value="TreeGrafter"/>
</dbReference>
<dbReference type="Proteomes" id="UP000229730">
    <property type="component" value="Unassembled WGS sequence"/>
</dbReference>
<dbReference type="GO" id="GO:0020037">
    <property type="term" value="F:heme binding"/>
    <property type="evidence" value="ECO:0007669"/>
    <property type="project" value="InterPro"/>
</dbReference>
<keyword evidence="2 8" id="KW-0575">Peroxidase</keyword>
<evidence type="ECO:0000256" key="1">
    <source>
        <dbReference type="ARBA" id="ARBA00001970"/>
    </source>
</evidence>
<keyword evidence="9" id="KW-1185">Reference proteome</keyword>
<accession>A0A2G4YNF3</accession>
<protein>
    <submittedName>
        <fullName evidence="8">Dyp-type peroxidase</fullName>
    </submittedName>
</protein>
<dbReference type="PROSITE" id="PS51404">
    <property type="entry name" value="DYP_PEROXIDASE"/>
    <property type="match status" value="1"/>
</dbReference>
<dbReference type="NCBIfam" id="TIGR01413">
    <property type="entry name" value="Dyp_perox_fam"/>
    <property type="match status" value="1"/>
</dbReference>
<organism evidence="8 9">
    <name type="scientific">Paremcibacter congregatus</name>
    <dbReference type="NCBI Taxonomy" id="2043170"/>
    <lineage>
        <taxon>Bacteria</taxon>
        <taxon>Pseudomonadati</taxon>
        <taxon>Pseudomonadota</taxon>
        <taxon>Alphaproteobacteria</taxon>
        <taxon>Emcibacterales</taxon>
        <taxon>Emcibacteraceae</taxon>
        <taxon>Paremcibacter</taxon>
    </lineage>
</organism>
<dbReference type="InterPro" id="IPR006314">
    <property type="entry name" value="Dyp_peroxidase"/>
</dbReference>
<dbReference type="EMBL" id="PDEM01000031">
    <property type="protein sequence ID" value="PHZ83842.1"/>
    <property type="molecule type" value="Genomic_DNA"/>
</dbReference>
<dbReference type="InterPro" id="IPR048328">
    <property type="entry name" value="Dyp_perox_C"/>
</dbReference>
<evidence type="ECO:0000256" key="5">
    <source>
        <dbReference type="ARBA" id="ARBA00023004"/>
    </source>
</evidence>
<name>A0A2G4YNF3_9PROT</name>
<evidence type="ECO:0000313" key="8">
    <source>
        <dbReference type="EMBL" id="PHZ83842.1"/>
    </source>
</evidence>
<evidence type="ECO:0000259" key="7">
    <source>
        <dbReference type="Pfam" id="PF21105"/>
    </source>
</evidence>
<evidence type="ECO:0000259" key="6">
    <source>
        <dbReference type="Pfam" id="PF20628"/>
    </source>
</evidence>
<dbReference type="InterPro" id="IPR049509">
    <property type="entry name" value="DyP_N"/>
</dbReference>
<feature type="domain" description="Dyp-type peroxidase C-terminal" evidence="6">
    <location>
        <begin position="329"/>
        <end position="421"/>
    </location>
</feature>
<dbReference type="RefSeq" id="WP_099474939.1">
    <property type="nucleotide sequence ID" value="NZ_PDEM01000031.1"/>
</dbReference>
<reference evidence="8 9" key="1">
    <citation type="submission" date="2017-10" db="EMBL/GenBank/DDBJ databases">
        <title>Frigbacter circumglobatus gen. nov. sp. nov., isolated from sediment cultured in situ.</title>
        <authorList>
            <person name="Zhao Z."/>
        </authorList>
    </citation>
    <scope>NUCLEOTIDE SEQUENCE [LARGE SCALE GENOMIC DNA]</scope>
    <source>
        <strain evidence="8 9">ZYL</strain>
    </source>
</reference>
<dbReference type="InParanoid" id="A0A2G4YNF3"/>
<dbReference type="OrthoDB" id="236246at2"/>
<dbReference type="Pfam" id="PF20628">
    <property type="entry name" value="Dyp_perox_C"/>
    <property type="match status" value="1"/>
</dbReference>
<dbReference type="Pfam" id="PF21105">
    <property type="entry name" value="DyP_N"/>
    <property type="match status" value="1"/>
</dbReference>
<sequence length="494" mass="54939">MGKMLKLADIQGNIVQAYRFPLARYIMFQVTEEGKAREFIKKIIPHITTGEMWEKGGKPEVTTNIAFSYQGLKAIGLNESSLRQFPLAFAEGMKARAHLLGDEGESGPHQWDECWQEHVDILLTINARTVNDLSSLTEITESEKAHLNDFHEALKSLCDSTGGIKVLGQQDANVLFYNGKPCAKEHFGFDDGIGNPSFSGTDLATMKIPGKGKQLADGSWVPLAAGEFILGHADESQAIPEAPRPRLLTDNGTYMVYRKLHQNVASFRKYLVDTGKEYAKTLDMSKYRHADGTAAKGWEILAAKMAGRWLDGTPVELSPYGQDPSIRADSARNNDFNYTGDKDAATCPFGAHVRRTNPRGSLGFDGKLTSRRRILRRGLPYGTPTPFDKLGRDQDEHGIIFMAINASIERQFEFVQQLWINYGNDFYQSNDKDILTGANDGTDQAVIQNDPEGEKPPFICRNIPRFVTVRGGEYFFIPSMTALKLLSEKAVSTI</sequence>
<comment type="cofactor">
    <cofactor evidence="1">
        <name>heme b</name>
        <dbReference type="ChEBI" id="CHEBI:60344"/>
    </cofactor>
</comment>
<dbReference type="GO" id="GO:0004601">
    <property type="term" value="F:peroxidase activity"/>
    <property type="evidence" value="ECO:0007669"/>
    <property type="project" value="UniProtKB-KW"/>
</dbReference>
<evidence type="ECO:0000256" key="2">
    <source>
        <dbReference type="ARBA" id="ARBA00022559"/>
    </source>
</evidence>
<dbReference type="AlphaFoldDB" id="A0A2G4YNF3"/>
<gene>
    <name evidence="8" type="ORF">CRD36_15940</name>
</gene>
<keyword evidence="3" id="KW-0479">Metal-binding</keyword>
<keyword evidence="5" id="KW-0408">Iron</keyword>
<dbReference type="GO" id="GO:0046872">
    <property type="term" value="F:metal ion binding"/>
    <property type="evidence" value="ECO:0007669"/>
    <property type="project" value="UniProtKB-KW"/>
</dbReference>
<evidence type="ECO:0000313" key="9">
    <source>
        <dbReference type="Proteomes" id="UP000229730"/>
    </source>
</evidence>
<proteinExistence type="predicted"/>
<feature type="domain" description="DyP dimeric alpha+beta barrel" evidence="7">
    <location>
        <begin position="9"/>
        <end position="141"/>
    </location>
</feature>
<evidence type="ECO:0000256" key="3">
    <source>
        <dbReference type="ARBA" id="ARBA00022723"/>
    </source>
</evidence>
<dbReference type="PANTHER" id="PTHR30521:SF5">
    <property type="entry name" value="BLR4509 PROTEIN"/>
    <property type="match status" value="1"/>
</dbReference>